<name>A0ABT2MKF2_9MYCO</name>
<dbReference type="EMBL" id="JAODWD010000007">
    <property type="protein sequence ID" value="MCT7661870.1"/>
    <property type="molecule type" value="Genomic_DNA"/>
</dbReference>
<reference evidence="2" key="1">
    <citation type="submission" date="2023-07" db="EMBL/GenBank/DDBJ databases">
        <authorList>
            <person name="Deng Y."/>
            <person name="Zhang Y.-Q."/>
        </authorList>
    </citation>
    <scope>NUCLEOTIDE SEQUENCE [LARGE SCALE GENOMIC DNA]</scope>
    <source>
        <strain evidence="2">CPCC 205710</strain>
    </source>
</reference>
<keyword evidence="2" id="KW-1185">Reference proteome</keyword>
<accession>A0ABT2MKF2</accession>
<evidence type="ECO:0000313" key="1">
    <source>
        <dbReference type="EMBL" id="MCT7661870.1"/>
    </source>
</evidence>
<dbReference type="Pfam" id="PF11066">
    <property type="entry name" value="DUF2867"/>
    <property type="match status" value="1"/>
</dbReference>
<proteinExistence type="predicted"/>
<evidence type="ECO:0000313" key="2">
    <source>
        <dbReference type="Proteomes" id="UP001206639"/>
    </source>
</evidence>
<dbReference type="Proteomes" id="UP001206639">
    <property type="component" value="Unassembled WGS sequence"/>
</dbReference>
<dbReference type="InterPro" id="IPR021295">
    <property type="entry name" value="DUF2867"/>
</dbReference>
<dbReference type="RefSeq" id="WP_260995945.1">
    <property type="nucleotide sequence ID" value="NZ_JAODWD010000007.1"/>
</dbReference>
<comment type="caution">
    <text evidence="1">The sequence shown here is derived from an EMBL/GenBank/DDBJ whole genome shotgun (WGS) entry which is preliminary data.</text>
</comment>
<sequence length="205" mass="22829">MFGSGLLPKSDHTGRPWRIHAICTDFRLLDVWALPTSGGANDFPELVRLWARFDPERSSVVLRGLFALRWTLGRLLGLDRPETGLGERVHTLRDRLPPDLREATATPFEAEPFIPLYLTDDEFALEIANQTVHGVLHVGWVTDGRGGHRGQMAVLVKPNGVLGTAYLAAIAPFRHAIVYPLMMREIGRAWREHARAPTQSDGGPQ</sequence>
<organism evidence="1 2">
    <name type="scientific">Mycobacterium deserti</name>
    <dbReference type="NCBI Taxonomy" id="2978347"/>
    <lineage>
        <taxon>Bacteria</taxon>
        <taxon>Bacillati</taxon>
        <taxon>Actinomycetota</taxon>
        <taxon>Actinomycetes</taxon>
        <taxon>Mycobacteriales</taxon>
        <taxon>Mycobacteriaceae</taxon>
        <taxon>Mycobacterium</taxon>
    </lineage>
</organism>
<protein>
    <submittedName>
        <fullName evidence="1">DUF2867 domain-containing protein</fullName>
    </submittedName>
</protein>
<gene>
    <name evidence="1" type="ORF">N4S67_26080</name>
</gene>